<dbReference type="Proteomes" id="UP000589036">
    <property type="component" value="Unassembled WGS sequence"/>
</dbReference>
<dbReference type="PROSITE" id="PS51819">
    <property type="entry name" value="VOC"/>
    <property type="match status" value="1"/>
</dbReference>
<evidence type="ECO:0000259" key="1">
    <source>
        <dbReference type="PROSITE" id="PS51819"/>
    </source>
</evidence>
<evidence type="ECO:0000313" key="3">
    <source>
        <dbReference type="Proteomes" id="UP000589036"/>
    </source>
</evidence>
<dbReference type="PANTHER" id="PTHR36503:SF2">
    <property type="entry name" value="BLR2408 PROTEIN"/>
    <property type="match status" value="1"/>
</dbReference>
<dbReference type="GO" id="GO:0016829">
    <property type="term" value="F:lyase activity"/>
    <property type="evidence" value="ECO:0007669"/>
    <property type="project" value="UniProtKB-KW"/>
</dbReference>
<accession>A0A852TZM0</accession>
<dbReference type="AlphaFoldDB" id="A0A852TZM0"/>
<dbReference type="RefSeq" id="WP_179645042.1">
    <property type="nucleotide sequence ID" value="NZ_BAAAYY010000031.1"/>
</dbReference>
<feature type="domain" description="VOC" evidence="1">
    <location>
        <begin position="3"/>
        <end position="127"/>
    </location>
</feature>
<dbReference type="PANTHER" id="PTHR36503">
    <property type="entry name" value="BLR2520 PROTEIN"/>
    <property type="match status" value="1"/>
</dbReference>
<dbReference type="InterPro" id="IPR029068">
    <property type="entry name" value="Glyas_Bleomycin-R_OHBP_Dase"/>
</dbReference>
<reference evidence="2 3" key="1">
    <citation type="submission" date="2020-07" db="EMBL/GenBank/DDBJ databases">
        <title>Sequencing the genomes of 1000 actinobacteria strains.</title>
        <authorList>
            <person name="Klenk H.-P."/>
        </authorList>
    </citation>
    <scope>NUCLEOTIDE SEQUENCE [LARGE SCALE GENOMIC DNA]</scope>
    <source>
        <strain evidence="2 3">CXB654</strain>
    </source>
</reference>
<keyword evidence="2" id="KW-0456">Lyase</keyword>
<protein>
    <submittedName>
        <fullName evidence="2">Putative lactoylglutathione lyase</fullName>
    </submittedName>
</protein>
<dbReference type="EMBL" id="JACCCC010000001">
    <property type="protein sequence ID" value="NYE49368.1"/>
    <property type="molecule type" value="Genomic_DNA"/>
</dbReference>
<sequence>MAKKIFVNLPVKDLRKSMDFFAKLGFAFDPQFTDDNAACMIISDDIFAMLLVEEFFASFTKKAVCDASTQTEAIIALSAESRAEVDDLVNKALAAGGRPSNDPIDQDGMYGWSFQDVDGHLWEVMYMDPAVLQR</sequence>
<dbReference type="InterPro" id="IPR037523">
    <property type="entry name" value="VOC_core"/>
</dbReference>
<name>A0A852TZM0_9ACTN</name>
<comment type="caution">
    <text evidence="2">The sequence shown here is derived from an EMBL/GenBank/DDBJ whole genome shotgun (WGS) entry which is preliminary data.</text>
</comment>
<dbReference type="SUPFAM" id="SSF54593">
    <property type="entry name" value="Glyoxalase/Bleomycin resistance protein/Dihydroxybiphenyl dioxygenase"/>
    <property type="match status" value="1"/>
</dbReference>
<dbReference type="Gene3D" id="3.10.180.10">
    <property type="entry name" value="2,3-Dihydroxybiphenyl 1,2-Dioxygenase, domain 1"/>
    <property type="match status" value="1"/>
</dbReference>
<proteinExistence type="predicted"/>
<evidence type="ECO:0000313" key="2">
    <source>
        <dbReference type="EMBL" id="NYE49368.1"/>
    </source>
</evidence>
<keyword evidence="3" id="KW-1185">Reference proteome</keyword>
<dbReference type="InterPro" id="IPR004360">
    <property type="entry name" value="Glyas_Fos-R_dOase_dom"/>
</dbReference>
<dbReference type="Pfam" id="PF00903">
    <property type="entry name" value="Glyoxalase"/>
    <property type="match status" value="1"/>
</dbReference>
<organism evidence="2 3">
    <name type="scientific">Spinactinospora alkalitolerans</name>
    <dbReference type="NCBI Taxonomy" id="687207"/>
    <lineage>
        <taxon>Bacteria</taxon>
        <taxon>Bacillati</taxon>
        <taxon>Actinomycetota</taxon>
        <taxon>Actinomycetes</taxon>
        <taxon>Streptosporangiales</taxon>
        <taxon>Nocardiopsidaceae</taxon>
        <taxon>Spinactinospora</taxon>
    </lineage>
</organism>
<gene>
    <name evidence="2" type="ORF">HDA32_004488</name>
</gene>